<proteinExistence type="predicted"/>
<protein>
    <recommendedName>
        <fullName evidence="2">Ig-like domain-containing protein</fullName>
    </recommendedName>
</protein>
<dbReference type="OrthoDB" id="5950222at2759"/>
<gene>
    <name evidence="3" type="ORF">AGLY_001824</name>
</gene>
<organism evidence="3 4">
    <name type="scientific">Aphis glycines</name>
    <name type="common">Soybean aphid</name>
    <dbReference type="NCBI Taxonomy" id="307491"/>
    <lineage>
        <taxon>Eukaryota</taxon>
        <taxon>Metazoa</taxon>
        <taxon>Ecdysozoa</taxon>
        <taxon>Arthropoda</taxon>
        <taxon>Hexapoda</taxon>
        <taxon>Insecta</taxon>
        <taxon>Pterygota</taxon>
        <taxon>Neoptera</taxon>
        <taxon>Paraneoptera</taxon>
        <taxon>Hemiptera</taxon>
        <taxon>Sternorrhyncha</taxon>
        <taxon>Aphidomorpha</taxon>
        <taxon>Aphidoidea</taxon>
        <taxon>Aphididae</taxon>
        <taxon>Aphidini</taxon>
        <taxon>Aphis</taxon>
        <taxon>Aphis</taxon>
    </lineage>
</organism>
<keyword evidence="1" id="KW-0812">Transmembrane</keyword>
<dbReference type="InterPro" id="IPR013098">
    <property type="entry name" value="Ig_I-set"/>
</dbReference>
<dbReference type="Proteomes" id="UP000475862">
    <property type="component" value="Unassembled WGS sequence"/>
</dbReference>
<dbReference type="Gene3D" id="2.60.40.10">
    <property type="entry name" value="Immunoglobulins"/>
    <property type="match status" value="1"/>
</dbReference>
<accession>A0A6G0U4U3</accession>
<keyword evidence="4" id="KW-1185">Reference proteome</keyword>
<feature type="domain" description="Ig-like" evidence="2">
    <location>
        <begin position="41"/>
        <end position="130"/>
    </location>
</feature>
<evidence type="ECO:0000313" key="3">
    <source>
        <dbReference type="EMBL" id="KAE9544135.1"/>
    </source>
</evidence>
<keyword evidence="1" id="KW-0472">Membrane</keyword>
<feature type="transmembrane region" description="Helical" evidence="1">
    <location>
        <begin position="6"/>
        <end position="27"/>
    </location>
</feature>
<dbReference type="PROSITE" id="PS50835">
    <property type="entry name" value="IG_LIKE"/>
    <property type="match status" value="1"/>
</dbReference>
<evidence type="ECO:0000259" key="2">
    <source>
        <dbReference type="PROSITE" id="PS50835"/>
    </source>
</evidence>
<dbReference type="AlphaFoldDB" id="A0A6G0U4U3"/>
<sequence length="252" mass="28235">MFACVFAPLAGVLHLHVVLVLLLLLLVPATRRPRRRADPIPRPANVIGEESTAVIVALNNPTVLQCYAVGWPRPIVTWWRADRMLPMTSETFEQRNDHSLYIRLVTINVLGPYTCQVYNGIGRASSWSVTLQAHGTSDNYPYSPYLVPPPRHPGTGDVIRLKPIVVRLTRPTPIYRTVTTPQHTEIETTQPPQQKVFTGKCHRPSPSQQCQHKGAVDVEISRGIRIIKSICIFQPSNQPCATFFTFRNVTSG</sequence>
<dbReference type="InterPro" id="IPR036179">
    <property type="entry name" value="Ig-like_dom_sf"/>
</dbReference>
<comment type="caution">
    <text evidence="3">The sequence shown here is derived from an EMBL/GenBank/DDBJ whole genome shotgun (WGS) entry which is preliminary data.</text>
</comment>
<evidence type="ECO:0000256" key="1">
    <source>
        <dbReference type="SAM" id="Phobius"/>
    </source>
</evidence>
<reference evidence="3 4" key="1">
    <citation type="submission" date="2019-08" db="EMBL/GenBank/DDBJ databases">
        <title>The genome of the soybean aphid Biotype 1, its phylome, world population structure and adaptation to the North American continent.</title>
        <authorList>
            <person name="Giordano R."/>
            <person name="Donthu R.K."/>
            <person name="Hernandez A.G."/>
            <person name="Wright C.L."/>
            <person name="Zimin A.V."/>
        </authorList>
    </citation>
    <scope>NUCLEOTIDE SEQUENCE [LARGE SCALE GENOMIC DNA]</scope>
    <source>
        <tissue evidence="3">Whole aphids</tissue>
    </source>
</reference>
<dbReference type="InterPro" id="IPR007110">
    <property type="entry name" value="Ig-like_dom"/>
</dbReference>
<keyword evidence="1" id="KW-1133">Transmembrane helix</keyword>
<name>A0A6G0U4U3_APHGL</name>
<evidence type="ECO:0000313" key="4">
    <source>
        <dbReference type="Proteomes" id="UP000475862"/>
    </source>
</evidence>
<dbReference type="Pfam" id="PF07679">
    <property type="entry name" value="I-set"/>
    <property type="match status" value="1"/>
</dbReference>
<dbReference type="SUPFAM" id="SSF48726">
    <property type="entry name" value="Immunoglobulin"/>
    <property type="match status" value="1"/>
</dbReference>
<dbReference type="EMBL" id="VYZN01000003">
    <property type="protein sequence ID" value="KAE9544135.1"/>
    <property type="molecule type" value="Genomic_DNA"/>
</dbReference>
<dbReference type="InterPro" id="IPR013783">
    <property type="entry name" value="Ig-like_fold"/>
</dbReference>